<organism evidence="2 3">
    <name type="scientific">Olivibacter domesticus</name>
    <name type="common">Pseudosphingobacterium domesticum</name>
    <dbReference type="NCBI Taxonomy" id="407022"/>
    <lineage>
        <taxon>Bacteria</taxon>
        <taxon>Pseudomonadati</taxon>
        <taxon>Bacteroidota</taxon>
        <taxon>Sphingobacteriia</taxon>
        <taxon>Sphingobacteriales</taxon>
        <taxon>Sphingobacteriaceae</taxon>
        <taxon>Olivibacter</taxon>
    </lineage>
</organism>
<accession>A0A1H7M1X5</accession>
<dbReference type="Proteomes" id="UP000199421">
    <property type="component" value="Unassembled WGS sequence"/>
</dbReference>
<dbReference type="InterPro" id="IPR002734">
    <property type="entry name" value="RibDG_C"/>
</dbReference>
<dbReference type="PANTHER" id="PTHR38011">
    <property type="entry name" value="DIHYDROFOLATE REDUCTASE FAMILY PROTEIN (AFU_ORTHOLOGUE AFUA_8G06820)"/>
    <property type="match status" value="1"/>
</dbReference>
<dbReference type="GO" id="GO:0008703">
    <property type="term" value="F:5-amino-6-(5-phosphoribosylamino)uracil reductase activity"/>
    <property type="evidence" value="ECO:0007669"/>
    <property type="project" value="InterPro"/>
</dbReference>
<dbReference type="EMBL" id="FOAF01000001">
    <property type="protein sequence ID" value="SEL05233.1"/>
    <property type="molecule type" value="Genomic_DNA"/>
</dbReference>
<dbReference type="SUPFAM" id="SSF53597">
    <property type="entry name" value="Dihydrofolate reductase-like"/>
    <property type="match status" value="1"/>
</dbReference>
<keyword evidence="3" id="KW-1185">Reference proteome</keyword>
<dbReference type="Pfam" id="PF01872">
    <property type="entry name" value="RibD_C"/>
    <property type="match status" value="1"/>
</dbReference>
<reference evidence="3" key="1">
    <citation type="submission" date="2016-10" db="EMBL/GenBank/DDBJ databases">
        <authorList>
            <person name="Varghese N."/>
            <person name="Submissions S."/>
        </authorList>
    </citation>
    <scope>NUCLEOTIDE SEQUENCE [LARGE SCALE GENOMIC DNA]</scope>
    <source>
        <strain evidence="3">DSM 18733</strain>
    </source>
</reference>
<dbReference type="RefSeq" id="WP_162276566.1">
    <property type="nucleotide sequence ID" value="NZ_FOAF01000001.1"/>
</dbReference>
<protein>
    <submittedName>
        <fullName evidence="2">Dihydrofolate reductase</fullName>
    </submittedName>
</protein>
<dbReference type="GO" id="GO:0009231">
    <property type="term" value="P:riboflavin biosynthetic process"/>
    <property type="evidence" value="ECO:0007669"/>
    <property type="project" value="InterPro"/>
</dbReference>
<feature type="domain" description="Bacterial bifunctional deaminase-reductase C-terminal" evidence="1">
    <location>
        <begin position="2"/>
        <end position="177"/>
    </location>
</feature>
<proteinExistence type="predicted"/>
<dbReference type="InterPro" id="IPR050765">
    <property type="entry name" value="Riboflavin_Biosynth_HTPR"/>
</dbReference>
<evidence type="ECO:0000313" key="3">
    <source>
        <dbReference type="Proteomes" id="UP000199421"/>
    </source>
</evidence>
<dbReference type="AlphaFoldDB" id="A0A1H7M1X5"/>
<dbReference type="PANTHER" id="PTHR38011:SF11">
    <property type="entry name" value="2,5-DIAMINO-6-RIBOSYLAMINO-4(3H)-PYRIMIDINONE 5'-PHOSPHATE REDUCTASE"/>
    <property type="match status" value="1"/>
</dbReference>
<dbReference type="Gene3D" id="3.40.430.10">
    <property type="entry name" value="Dihydrofolate Reductase, subunit A"/>
    <property type="match status" value="1"/>
</dbReference>
<evidence type="ECO:0000259" key="1">
    <source>
        <dbReference type="Pfam" id="PF01872"/>
    </source>
</evidence>
<dbReference type="STRING" id="407022.SAMN05661044_01838"/>
<dbReference type="InterPro" id="IPR024072">
    <property type="entry name" value="DHFR-like_dom_sf"/>
</dbReference>
<evidence type="ECO:0000313" key="2">
    <source>
        <dbReference type="EMBL" id="SEL05233.1"/>
    </source>
</evidence>
<gene>
    <name evidence="2" type="ORF">SAMN05661044_01838</name>
</gene>
<name>A0A1H7M1X5_OLID1</name>
<sequence>MRKIIVCNWVSLDGFFSGPKGETDWFYWNEELEAHQHNFFKEIDTMPFGRITYEIMSSYWPTPAASQESPLITNFMNQTKKIVFSKSLKKVQWDNTDLTADLISSNILTLKESAGKNILILGSGSIASQLLTLELVDELQLLVNPIILGQGKSMFQSMQKRTPMDLIESKTFGNGLMLSKYAKQNTNKYKL</sequence>